<dbReference type="GO" id="GO:0033939">
    <property type="term" value="F:xylan alpha-1,2-glucuronosidase activity"/>
    <property type="evidence" value="ECO:0007669"/>
    <property type="project" value="TreeGrafter"/>
</dbReference>
<protein>
    <recommendedName>
        <fullName evidence="8">Xylan alpha-1,2-glucuronidase</fullName>
        <ecNumber evidence="8">3.2.1.131</ecNumber>
    </recommendedName>
</protein>
<dbReference type="GO" id="GO:0005576">
    <property type="term" value="C:extracellular region"/>
    <property type="evidence" value="ECO:0007669"/>
    <property type="project" value="InterPro"/>
</dbReference>
<dbReference type="Gene3D" id="3.20.20.80">
    <property type="entry name" value="Glycosidases"/>
    <property type="match status" value="1"/>
</dbReference>
<dbReference type="GO" id="GO:0046559">
    <property type="term" value="F:alpha-glucuronidase activity"/>
    <property type="evidence" value="ECO:0007669"/>
    <property type="project" value="InterPro"/>
</dbReference>
<feature type="domain" description="Alpha glucuronidase N-terminal" evidence="9">
    <location>
        <begin position="6"/>
        <end position="104"/>
    </location>
</feature>
<evidence type="ECO:0000256" key="1">
    <source>
        <dbReference type="ARBA" id="ARBA00008833"/>
    </source>
</evidence>
<evidence type="ECO:0000256" key="3">
    <source>
        <dbReference type="ARBA" id="ARBA00022801"/>
    </source>
</evidence>
<feature type="active site" description="Proton acceptor" evidence="7">
    <location>
        <position position="374"/>
    </location>
</feature>
<sequence>MSWEHAWLNYEQIRREEDRGYFERVYVNVSDPVADTAVKELARAALELLGVRMEQGAARDAGIRLLQEMDETLGEEGYRIEEQDGRIVIRSGGGRGLLYGSFALIRCLQTGARLKGMYLEERPSCPLRMLNHWDNMDGSIERGYSGRSFFFADEKVIVNDRTREYARLAASVGINACVINNVNVKGNATRLITEEYVGQLRKMSDIFAEYGLRLFLSLNFAAPMELGGLDSADPLDERVADWWKRQMEELFIRLPDLGGFLVKADSEGRPGPFTYGRTHADGANMLADAAAPFGGLIIWRCFVYNCQQDWRDRKTDRARSGYDNFMSLDGSFRDNVILQIKNGPMDFQVREPVSPLLGGLEHTNQILEVQLAQEYTGQQRHLCYLLPMFRQVLDFHTCCAPQADTVADLVSGRTWGQSRCGIAAVANTGDDDNWTGHDLAAANLFGFGRLAFRTDADVETIAREWAACTFGCRQETVDTVVRMLMMSWPAYEKYTSPLGIGWMVNPGHHYGPNVDGYEYDRWGTYHRADHLGLGVDRSEKGTGYAKQYREPNASVYGNPETCPDELILFFHHLPYTWRLRSGKTVIQHIYDTHFEGAAEAEELFGMWKSLEGLVEPKAYERVLKRLEHQKEHAKEWRDQINAYFYRKSMIPDEQGRTIY</sequence>
<evidence type="ECO:0000256" key="4">
    <source>
        <dbReference type="ARBA" id="ARBA00023277"/>
    </source>
</evidence>
<keyword evidence="4 8" id="KW-0119">Carbohydrate metabolism</keyword>
<comment type="caution">
    <text evidence="12">The sequence shown here is derived from an EMBL/GenBank/DDBJ whole genome shotgun (WGS) entry which is preliminary data.</text>
</comment>
<reference evidence="12" key="2">
    <citation type="submission" date="2021-04" db="EMBL/GenBank/DDBJ databases">
        <authorList>
            <person name="Gilroy R."/>
        </authorList>
    </citation>
    <scope>NUCLEOTIDE SEQUENCE</scope>
    <source>
        <strain evidence="12">USAMLcec2-132</strain>
    </source>
</reference>
<dbReference type="Pfam" id="PF07477">
    <property type="entry name" value="Glyco_hydro_67C"/>
    <property type="match status" value="1"/>
</dbReference>
<dbReference type="InterPro" id="IPR011100">
    <property type="entry name" value="Glyco_hydro_67_cat"/>
</dbReference>
<dbReference type="GO" id="GO:0045493">
    <property type="term" value="P:xylan catabolic process"/>
    <property type="evidence" value="ECO:0007669"/>
    <property type="project" value="InterPro"/>
</dbReference>
<dbReference type="PIRSF" id="PIRSF029900">
    <property type="entry name" value="Alpha-glucuronds"/>
    <property type="match status" value="1"/>
</dbReference>
<reference evidence="12" key="1">
    <citation type="journal article" date="2021" name="PeerJ">
        <title>Extensive microbial diversity within the chicken gut microbiome revealed by metagenomics and culture.</title>
        <authorList>
            <person name="Gilroy R."/>
            <person name="Ravi A."/>
            <person name="Getino M."/>
            <person name="Pursley I."/>
            <person name="Horton D.L."/>
            <person name="Alikhan N.F."/>
            <person name="Baker D."/>
            <person name="Gharbi K."/>
            <person name="Hall N."/>
            <person name="Watson M."/>
            <person name="Adriaenssens E.M."/>
            <person name="Foster-Nyarko E."/>
            <person name="Jarju S."/>
            <person name="Secka A."/>
            <person name="Antonio M."/>
            <person name="Oren A."/>
            <person name="Chaudhuri R.R."/>
            <person name="La Ragione R."/>
            <person name="Hildebrand F."/>
            <person name="Pallen M.J."/>
        </authorList>
    </citation>
    <scope>NUCLEOTIDE SEQUENCE</scope>
    <source>
        <strain evidence="12">USAMLcec2-132</strain>
    </source>
</reference>
<evidence type="ECO:0000256" key="7">
    <source>
        <dbReference type="PIRSR" id="PIRSR029900-1"/>
    </source>
</evidence>
<feature type="domain" description="Glycosyl hydrolase family 67 C-terminal" evidence="10">
    <location>
        <begin position="435"/>
        <end position="656"/>
    </location>
</feature>
<dbReference type="InterPro" id="IPR029018">
    <property type="entry name" value="Hex-like_dom2"/>
</dbReference>
<feature type="active site" description="Proton donor" evidence="7">
    <location>
        <position position="267"/>
    </location>
</feature>
<keyword evidence="2 8" id="KW-0858">Xylan degradation</keyword>
<comment type="catalytic activity">
    <reaction evidence="8">
        <text>Hydrolysis of (1-&gt;2)-alpha-D-(4-O-methyl)glucuronosyl links in the main chain of hardwood xylans.</text>
        <dbReference type="EC" id="3.2.1.131"/>
    </reaction>
</comment>
<keyword evidence="6 8" id="KW-0624">Polysaccharide degradation</keyword>
<comment type="subunit">
    <text evidence="8">Homodimer.</text>
</comment>
<proteinExistence type="inferred from homology"/>
<dbReference type="InterPro" id="IPR011099">
    <property type="entry name" value="Glyco_hydro_67_C"/>
</dbReference>
<feature type="domain" description="Glycosyl hydrolase family 67 catalytic" evidence="11">
    <location>
        <begin position="108"/>
        <end position="434"/>
    </location>
</feature>
<evidence type="ECO:0000256" key="2">
    <source>
        <dbReference type="ARBA" id="ARBA00022651"/>
    </source>
</evidence>
<evidence type="ECO:0000313" key="13">
    <source>
        <dbReference type="Proteomes" id="UP000823891"/>
    </source>
</evidence>
<dbReference type="EC" id="3.2.1.131" evidence="8"/>
<dbReference type="Pfam" id="PF07488">
    <property type="entry name" value="Glyco_hydro_67M"/>
    <property type="match status" value="1"/>
</dbReference>
<keyword evidence="5 8" id="KW-0326">Glycosidase</keyword>
<dbReference type="PANTHER" id="PTHR39207">
    <property type="entry name" value="ALPHA-GLUCURONIDASE A"/>
    <property type="match status" value="1"/>
</dbReference>
<evidence type="ECO:0000259" key="10">
    <source>
        <dbReference type="Pfam" id="PF07477"/>
    </source>
</evidence>
<keyword evidence="3 8" id="KW-0378">Hydrolase</keyword>
<feature type="active site" description="Proton acceptor" evidence="7">
    <location>
        <position position="346"/>
    </location>
</feature>
<dbReference type="InterPro" id="IPR005154">
    <property type="entry name" value="Glyco_hydro_67_aGlcAse_N"/>
</dbReference>
<dbReference type="SUPFAM" id="SSF55545">
    <property type="entry name" value="beta-N-acetylhexosaminidase-like domain"/>
    <property type="match status" value="1"/>
</dbReference>
<dbReference type="InterPro" id="IPR037054">
    <property type="entry name" value="A-glucoronidase_C_sf"/>
</dbReference>
<organism evidence="12 13">
    <name type="scientific">Candidatus Eisenbergiella merdavium</name>
    <dbReference type="NCBI Taxonomy" id="2838551"/>
    <lineage>
        <taxon>Bacteria</taxon>
        <taxon>Bacillati</taxon>
        <taxon>Bacillota</taxon>
        <taxon>Clostridia</taxon>
        <taxon>Lachnospirales</taxon>
        <taxon>Lachnospiraceae</taxon>
        <taxon>Eisenbergiella</taxon>
    </lineage>
</organism>
<dbReference type="Gene3D" id="3.30.379.10">
    <property type="entry name" value="Chitobiase/beta-hexosaminidase domain 2-like"/>
    <property type="match status" value="1"/>
</dbReference>
<dbReference type="AlphaFoldDB" id="A0A9D2NIX5"/>
<gene>
    <name evidence="12" type="ORF">H9761_15535</name>
</gene>
<dbReference type="InterPro" id="IPR017853">
    <property type="entry name" value="GH"/>
</dbReference>
<evidence type="ECO:0000256" key="5">
    <source>
        <dbReference type="ARBA" id="ARBA00023295"/>
    </source>
</evidence>
<evidence type="ECO:0000313" key="12">
    <source>
        <dbReference type="EMBL" id="HJC25086.1"/>
    </source>
</evidence>
<evidence type="ECO:0000256" key="8">
    <source>
        <dbReference type="RuleBase" id="RU361198"/>
    </source>
</evidence>
<dbReference type="InterPro" id="IPR011395">
    <property type="entry name" value="Glyco_hydro_67_aGlcAse"/>
</dbReference>
<accession>A0A9D2NIX5</accession>
<dbReference type="SUPFAM" id="SSF51445">
    <property type="entry name" value="(Trans)glycosidases"/>
    <property type="match status" value="1"/>
</dbReference>
<dbReference type="PANTHER" id="PTHR39207:SF1">
    <property type="entry name" value="ALPHA-GLUCURONIDASE A"/>
    <property type="match status" value="1"/>
</dbReference>
<dbReference type="Proteomes" id="UP000823891">
    <property type="component" value="Unassembled WGS sequence"/>
</dbReference>
<evidence type="ECO:0000259" key="9">
    <source>
        <dbReference type="Pfam" id="PF03648"/>
    </source>
</evidence>
<name>A0A9D2NIX5_9FIRM</name>
<comment type="similarity">
    <text evidence="1 8">Belongs to the glycosyl hydrolase 67 family.</text>
</comment>
<dbReference type="EMBL" id="DWWS01000054">
    <property type="protein sequence ID" value="HJC25086.1"/>
    <property type="molecule type" value="Genomic_DNA"/>
</dbReference>
<dbReference type="Pfam" id="PF03648">
    <property type="entry name" value="Glyco_hydro_67N"/>
    <property type="match status" value="1"/>
</dbReference>
<evidence type="ECO:0000259" key="11">
    <source>
        <dbReference type="Pfam" id="PF07488"/>
    </source>
</evidence>
<evidence type="ECO:0000256" key="6">
    <source>
        <dbReference type="ARBA" id="ARBA00023326"/>
    </source>
</evidence>
<dbReference type="Gene3D" id="3.90.1330.10">
    <property type="entry name" value="Alpha-glucuronidase, C-terminal domain"/>
    <property type="match status" value="1"/>
</dbReference>